<sequence>MVKQYYKVLKKFNKEKDYGVKIRPQYAECLSMLKIGQKINQKDFATEFGHEFTKKNTQKAREEAVYHAFAMGKKIGILRVMEVTELGYSIPYEKFIKQKTVAYFMKQHRDSRLKNIDSKSHQGTRGTYAHRLWKFNNWIYGKEVEFTKIFPSGKDTFKQKIQKIKLKGVEDLLHHYTQPLSQEREFVKIIKDYLLDSENSDQSDKSMKVIVNSIKSYFEKNDAPINFKYNVKVGHTTAEDREDSASLNLDELMQLFTVGNPTIVQKTALL</sequence>
<dbReference type="EMBL" id="JNVL01000053">
    <property type="protein sequence ID" value="KER05501.1"/>
    <property type="molecule type" value="Genomic_DNA"/>
</dbReference>
<accession>A0A081S3J8</accession>
<proteinExistence type="predicted"/>
<dbReference type="Proteomes" id="UP000028027">
    <property type="component" value="Unassembled WGS sequence"/>
</dbReference>
<evidence type="ECO:0000313" key="1">
    <source>
        <dbReference type="EMBL" id="KER05501.1"/>
    </source>
</evidence>
<dbReference type="AlphaFoldDB" id="A0A081S3J8"/>
<evidence type="ECO:0000313" key="2">
    <source>
        <dbReference type="Proteomes" id="UP000028027"/>
    </source>
</evidence>
<comment type="caution">
    <text evidence="1">The sequence shown here is derived from an EMBL/GenBank/DDBJ whole genome shotgun (WGS) entry which is preliminary data.</text>
</comment>
<keyword evidence="2" id="KW-1185">Reference proteome</keyword>
<organism evidence="1 2">
    <name type="scientific">Marine Group I thaumarchaeote SCGC AAA799-E16</name>
    <dbReference type="NCBI Taxonomy" id="1502292"/>
    <lineage>
        <taxon>Archaea</taxon>
        <taxon>Nitrososphaerota</taxon>
        <taxon>Marine Group I</taxon>
    </lineage>
</organism>
<protein>
    <submittedName>
        <fullName evidence="1">Uncharacterized protein</fullName>
    </submittedName>
</protein>
<gene>
    <name evidence="1" type="ORF">AAA799E16_01840</name>
</gene>
<reference evidence="1 2" key="1">
    <citation type="submission" date="2014-06" db="EMBL/GenBank/DDBJ databases">
        <authorList>
            <person name="Ngugi D.K."/>
            <person name="Blom J."/>
            <person name="Alam I."/>
            <person name="Rashid M."/>
            <person name="Ba Alawi W."/>
            <person name="Zhang G."/>
            <person name="Hikmawan T."/>
            <person name="Guan Y."/>
            <person name="Antunes A."/>
            <person name="Siam R."/>
            <person name="Eldorry H."/>
            <person name="Bajic V."/>
            <person name="Stingl U."/>
        </authorList>
    </citation>
    <scope>NUCLEOTIDE SEQUENCE [LARGE SCALE GENOMIC DNA]</scope>
    <source>
        <strain evidence="1">SCGC AAA799-E16</strain>
    </source>
</reference>
<name>A0A081S3J8_9ARCH</name>